<dbReference type="InterPro" id="IPR043502">
    <property type="entry name" value="DNA/RNA_pol_sf"/>
</dbReference>
<feature type="region of interest" description="Disordered" evidence="1">
    <location>
        <begin position="93"/>
        <end position="131"/>
    </location>
</feature>
<comment type="caution">
    <text evidence="3">The sequence shown here is derived from an EMBL/GenBank/DDBJ whole genome shotgun (WGS) entry which is preliminary data.</text>
</comment>
<accession>A0A371G0Y0</accession>
<dbReference type="SUPFAM" id="SSF56672">
    <property type="entry name" value="DNA/RNA polymerases"/>
    <property type="match status" value="1"/>
</dbReference>
<dbReference type="PANTHER" id="PTHR24559:SF457">
    <property type="entry name" value="RNA-DIRECTED DNA POLYMERASE HOMOLOG"/>
    <property type="match status" value="1"/>
</dbReference>
<keyword evidence="4" id="KW-1185">Reference proteome</keyword>
<dbReference type="InterPro" id="IPR053134">
    <property type="entry name" value="RNA-dir_DNA_polymerase"/>
</dbReference>
<dbReference type="InterPro" id="IPR000477">
    <property type="entry name" value="RT_dom"/>
</dbReference>
<gene>
    <name evidence="3" type="primary">pol</name>
    <name evidence="3" type="ORF">CR513_34755</name>
</gene>
<dbReference type="PANTHER" id="PTHR24559">
    <property type="entry name" value="TRANSPOSON TY3-I GAG-POL POLYPROTEIN"/>
    <property type="match status" value="1"/>
</dbReference>
<evidence type="ECO:0000313" key="3">
    <source>
        <dbReference type="EMBL" id="RDX84224.1"/>
    </source>
</evidence>
<dbReference type="Gene3D" id="3.30.70.270">
    <property type="match status" value="1"/>
</dbReference>
<dbReference type="Pfam" id="PF00078">
    <property type="entry name" value="RVT_1"/>
    <property type="match status" value="1"/>
</dbReference>
<feature type="non-terminal residue" evidence="3">
    <location>
        <position position="1"/>
    </location>
</feature>
<organism evidence="3 4">
    <name type="scientific">Mucuna pruriens</name>
    <name type="common">Velvet bean</name>
    <name type="synonym">Dolichos pruriens</name>
    <dbReference type="NCBI Taxonomy" id="157652"/>
    <lineage>
        <taxon>Eukaryota</taxon>
        <taxon>Viridiplantae</taxon>
        <taxon>Streptophyta</taxon>
        <taxon>Embryophyta</taxon>
        <taxon>Tracheophyta</taxon>
        <taxon>Spermatophyta</taxon>
        <taxon>Magnoliopsida</taxon>
        <taxon>eudicotyledons</taxon>
        <taxon>Gunneridae</taxon>
        <taxon>Pentapetalae</taxon>
        <taxon>rosids</taxon>
        <taxon>fabids</taxon>
        <taxon>Fabales</taxon>
        <taxon>Fabaceae</taxon>
        <taxon>Papilionoideae</taxon>
        <taxon>50 kb inversion clade</taxon>
        <taxon>NPAAA clade</taxon>
        <taxon>indigoferoid/millettioid clade</taxon>
        <taxon>Phaseoleae</taxon>
        <taxon>Mucuna</taxon>
    </lineage>
</organism>
<name>A0A371G0Y0_MUCPR</name>
<sequence>MSFGLKNARATYQRAMVTLFHDMMHKEVEVYMDDMIAKSRMSDQHVEDLRKLFERLRLNSAKCTFRVKTGKLLGFIVNERGIEVDLDKVKATQKIPPPRTETEVRVPRNTSRPRPNNTREAPNPLPDNVGRINGLRSGVARRLRKESTGHILSQQEIHKLGTKIPNAGLNLLRSSLDGKKAEIVHASPHYVVHSQDGPPKYIFEKPALTRRIACWQYLRKTNTNKAKKGSTLAKQLTYHPLTDYQLLLHEFPDEHIMLVEETGPRSELVRWKL</sequence>
<feature type="compositionally biased region" description="Low complexity" evidence="1">
    <location>
        <begin position="107"/>
        <end position="119"/>
    </location>
</feature>
<evidence type="ECO:0000313" key="4">
    <source>
        <dbReference type="Proteomes" id="UP000257109"/>
    </source>
</evidence>
<dbReference type="CDD" id="cd01647">
    <property type="entry name" value="RT_LTR"/>
    <property type="match status" value="1"/>
</dbReference>
<evidence type="ECO:0000259" key="2">
    <source>
        <dbReference type="Pfam" id="PF00078"/>
    </source>
</evidence>
<dbReference type="AlphaFoldDB" id="A0A371G0Y0"/>
<protein>
    <submittedName>
        <fullName evidence="3">Retrovirus-related Pol polyprotein from transposon 17.6</fullName>
    </submittedName>
</protein>
<dbReference type="OrthoDB" id="101614at2759"/>
<dbReference type="EMBL" id="QJKJ01007110">
    <property type="protein sequence ID" value="RDX84224.1"/>
    <property type="molecule type" value="Genomic_DNA"/>
</dbReference>
<dbReference type="InterPro" id="IPR043128">
    <property type="entry name" value="Rev_trsase/Diguanyl_cyclase"/>
</dbReference>
<proteinExistence type="predicted"/>
<dbReference type="Proteomes" id="UP000257109">
    <property type="component" value="Unassembled WGS sequence"/>
</dbReference>
<reference evidence="3" key="1">
    <citation type="submission" date="2018-05" db="EMBL/GenBank/DDBJ databases">
        <title>Draft genome of Mucuna pruriens seed.</title>
        <authorList>
            <person name="Nnadi N.E."/>
            <person name="Vos R."/>
            <person name="Hasami M.H."/>
            <person name="Devisetty U.K."/>
            <person name="Aguiy J.C."/>
        </authorList>
    </citation>
    <scope>NUCLEOTIDE SEQUENCE [LARGE SCALE GENOMIC DNA]</scope>
    <source>
        <strain evidence="3">JCA_2017</strain>
    </source>
</reference>
<feature type="domain" description="Reverse transcriptase" evidence="2">
    <location>
        <begin position="1"/>
        <end position="77"/>
    </location>
</feature>
<evidence type="ECO:0000256" key="1">
    <source>
        <dbReference type="SAM" id="MobiDB-lite"/>
    </source>
</evidence>